<accession>A0ABR3AS08</accession>
<protein>
    <submittedName>
        <fullName evidence="2">Uncharacterized protein</fullName>
    </submittedName>
</protein>
<feature type="compositionally biased region" description="Basic and acidic residues" evidence="1">
    <location>
        <begin position="149"/>
        <end position="186"/>
    </location>
</feature>
<evidence type="ECO:0000313" key="3">
    <source>
        <dbReference type="Proteomes" id="UP001448207"/>
    </source>
</evidence>
<feature type="region of interest" description="Disordered" evidence="1">
    <location>
        <begin position="149"/>
        <end position="203"/>
    </location>
</feature>
<proteinExistence type="predicted"/>
<evidence type="ECO:0000313" key="2">
    <source>
        <dbReference type="EMBL" id="KAL0080826.1"/>
    </source>
</evidence>
<keyword evidence="3" id="KW-1185">Reference proteome</keyword>
<reference evidence="2 3" key="1">
    <citation type="submission" date="2024-04" db="EMBL/GenBank/DDBJ databases">
        <title>Symmetric and asymmetric DNA N6-adenine methylation regulates different biological responses in Mucorales.</title>
        <authorList>
            <consortium name="Lawrence Berkeley National Laboratory"/>
            <person name="Lax C."/>
            <person name="Mondo S.J."/>
            <person name="Osorio-Concepcion M."/>
            <person name="Muszewska A."/>
            <person name="Corrochano-Luque M."/>
            <person name="Gutierrez G."/>
            <person name="Riley R."/>
            <person name="Lipzen A."/>
            <person name="Guo J."/>
            <person name="Hundley H."/>
            <person name="Amirebrahimi M."/>
            <person name="Ng V."/>
            <person name="Lorenzo-Gutierrez D."/>
            <person name="Binder U."/>
            <person name="Yang J."/>
            <person name="Song Y."/>
            <person name="Canovas D."/>
            <person name="Navarro E."/>
            <person name="Freitag M."/>
            <person name="Gabaldon T."/>
            <person name="Grigoriev I.V."/>
            <person name="Corrochano L.M."/>
            <person name="Nicolas F.E."/>
            <person name="Garre V."/>
        </authorList>
    </citation>
    <scope>NUCLEOTIDE SEQUENCE [LARGE SCALE GENOMIC DNA]</scope>
    <source>
        <strain evidence="2 3">L51</strain>
    </source>
</reference>
<dbReference type="EMBL" id="JBCLYO010000019">
    <property type="protein sequence ID" value="KAL0080826.1"/>
    <property type="molecule type" value="Genomic_DNA"/>
</dbReference>
<dbReference type="Proteomes" id="UP001448207">
    <property type="component" value="Unassembled WGS sequence"/>
</dbReference>
<sequence>MNNFGSTHHLGFDESLEDNPFADVVSQNNAFASTSFQRHVPQSSLMTSSDQIIASEWDTGSEHDWSSKDETTQYKTTITQGTTNKHADSALQTVEITDNSAEIYLSAQRTRQEEQEKTVRIEAEAKAILEAEEARKTEARLIKAKEIAEREKAAREAEAREAEAREAEAREAEAREAEAREAEARESKRRVVQSLSKQKLWLV</sequence>
<evidence type="ECO:0000256" key="1">
    <source>
        <dbReference type="SAM" id="MobiDB-lite"/>
    </source>
</evidence>
<gene>
    <name evidence="2" type="ORF">J3Q64DRAFT_1197870</name>
</gene>
<name>A0ABR3AS08_PHYBL</name>
<comment type="caution">
    <text evidence="2">The sequence shown here is derived from an EMBL/GenBank/DDBJ whole genome shotgun (WGS) entry which is preliminary data.</text>
</comment>
<organism evidence="2 3">
    <name type="scientific">Phycomyces blakesleeanus</name>
    <dbReference type="NCBI Taxonomy" id="4837"/>
    <lineage>
        <taxon>Eukaryota</taxon>
        <taxon>Fungi</taxon>
        <taxon>Fungi incertae sedis</taxon>
        <taxon>Mucoromycota</taxon>
        <taxon>Mucoromycotina</taxon>
        <taxon>Mucoromycetes</taxon>
        <taxon>Mucorales</taxon>
        <taxon>Phycomycetaceae</taxon>
        <taxon>Phycomyces</taxon>
    </lineage>
</organism>